<gene>
    <name evidence="1" type="ORF">IAC61_05185</name>
</gene>
<comment type="caution">
    <text evidence="1">The sequence shown here is derived from an EMBL/GenBank/DDBJ whole genome shotgun (WGS) entry which is preliminary data.</text>
</comment>
<proteinExistence type="predicted"/>
<dbReference type="PANTHER" id="PTHR10000">
    <property type="entry name" value="PHOSPHOSERINE PHOSPHATASE"/>
    <property type="match status" value="1"/>
</dbReference>
<sequence>MERAIAIDVDGTLLNSQGRLGRKTKDVLRRLSPTSLIILASGRPRRSMLKLRFELGIDCALICYNGALTFDCSLNVLERKTLPIDSLYRIFHTCSSFLSSFAIETETDIYSYIEDHYLSRYFPFEGMRIHLGPGHKLPEDGVMAALMRCPHRHDEELKEAVIREKGLMFRHWTSSTYSEVTRDDCDKATALKGLLSLYGIEAGNCYAFGDSTNDYCLLKASGHPFAMANSKAEALKGFPRTEKGNAEEGVALTLQKLFL</sequence>
<dbReference type="GO" id="GO:0005829">
    <property type="term" value="C:cytosol"/>
    <property type="evidence" value="ECO:0007669"/>
    <property type="project" value="TreeGrafter"/>
</dbReference>
<dbReference type="InterPro" id="IPR006379">
    <property type="entry name" value="HAD-SF_hydro_IIB"/>
</dbReference>
<reference evidence="1" key="1">
    <citation type="submission" date="2020-10" db="EMBL/GenBank/DDBJ databases">
        <authorList>
            <person name="Gilroy R."/>
        </authorList>
    </citation>
    <scope>NUCLEOTIDE SEQUENCE</scope>
    <source>
        <strain evidence="1">17113</strain>
    </source>
</reference>
<name>A0A9D9DK81_9FIRM</name>
<dbReference type="AlphaFoldDB" id="A0A9D9DK81"/>
<dbReference type="Gene3D" id="3.30.1240.10">
    <property type="match status" value="1"/>
</dbReference>
<evidence type="ECO:0000313" key="1">
    <source>
        <dbReference type="EMBL" id="MBO8426689.1"/>
    </source>
</evidence>
<dbReference type="Gene3D" id="3.40.50.1000">
    <property type="entry name" value="HAD superfamily/HAD-like"/>
    <property type="match status" value="1"/>
</dbReference>
<dbReference type="GO" id="GO:0016791">
    <property type="term" value="F:phosphatase activity"/>
    <property type="evidence" value="ECO:0007669"/>
    <property type="project" value="TreeGrafter"/>
</dbReference>
<dbReference type="Pfam" id="PF08282">
    <property type="entry name" value="Hydrolase_3"/>
    <property type="match status" value="1"/>
</dbReference>
<dbReference type="InterPro" id="IPR023214">
    <property type="entry name" value="HAD_sf"/>
</dbReference>
<dbReference type="InterPro" id="IPR036412">
    <property type="entry name" value="HAD-like_sf"/>
</dbReference>
<dbReference type="SUPFAM" id="SSF56784">
    <property type="entry name" value="HAD-like"/>
    <property type="match status" value="1"/>
</dbReference>
<dbReference type="EMBL" id="JADINA010000033">
    <property type="protein sequence ID" value="MBO8426689.1"/>
    <property type="molecule type" value="Genomic_DNA"/>
</dbReference>
<reference evidence="1" key="2">
    <citation type="journal article" date="2021" name="PeerJ">
        <title>Extensive microbial diversity within the chicken gut microbiome revealed by metagenomics and culture.</title>
        <authorList>
            <person name="Gilroy R."/>
            <person name="Ravi A."/>
            <person name="Getino M."/>
            <person name="Pursley I."/>
            <person name="Horton D.L."/>
            <person name="Alikhan N.F."/>
            <person name="Baker D."/>
            <person name="Gharbi K."/>
            <person name="Hall N."/>
            <person name="Watson M."/>
            <person name="Adriaenssens E.M."/>
            <person name="Foster-Nyarko E."/>
            <person name="Jarju S."/>
            <person name="Secka A."/>
            <person name="Antonio M."/>
            <person name="Oren A."/>
            <person name="Chaudhuri R.R."/>
            <person name="La Ragione R."/>
            <person name="Hildebrand F."/>
            <person name="Pallen M.J."/>
        </authorList>
    </citation>
    <scope>NUCLEOTIDE SEQUENCE</scope>
    <source>
        <strain evidence="1">17113</strain>
    </source>
</reference>
<dbReference type="Proteomes" id="UP000823634">
    <property type="component" value="Unassembled WGS sequence"/>
</dbReference>
<dbReference type="NCBIfam" id="TIGR01484">
    <property type="entry name" value="HAD-SF-IIB"/>
    <property type="match status" value="1"/>
</dbReference>
<organism evidence="1 2">
    <name type="scientific">Candidatus Alloenteromonas pullistercoris</name>
    <dbReference type="NCBI Taxonomy" id="2840785"/>
    <lineage>
        <taxon>Bacteria</taxon>
        <taxon>Bacillati</taxon>
        <taxon>Bacillota</taxon>
        <taxon>Bacillota incertae sedis</taxon>
        <taxon>Candidatus Alloenteromonas</taxon>
    </lineage>
</organism>
<accession>A0A9D9DK81</accession>
<protein>
    <submittedName>
        <fullName evidence="1">HAD family phosphatase</fullName>
    </submittedName>
</protein>
<evidence type="ECO:0000313" key="2">
    <source>
        <dbReference type="Proteomes" id="UP000823634"/>
    </source>
</evidence>
<dbReference type="PROSITE" id="PS01228">
    <property type="entry name" value="COF_1"/>
    <property type="match status" value="1"/>
</dbReference>
<dbReference type="PANTHER" id="PTHR10000:SF8">
    <property type="entry name" value="HAD SUPERFAMILY HYDROLASE-LIKE, TYPE 3"/>
    <property type="match status" value="1"/>
</dbReference>
<dbReference type="GO" id="GO:0000287">
    <property type="term" value="F:magnesium ion binding"/>
    <property type="evidence" value="ECO:0007669"/>
    <property type="project" value="TreeGrafter"/>
</dbReference>